<keyword evidence="4" id="KW-0472">Membrane</keyword>
<evidence type="ECO:0000313" key="7">
    <source>
        <dbReference type="Proteomes" id="UP000702425"/>
    </source>
</evidence>
<keyword evidence="3" id="KW-0732">Signal</keyword>
<comment type="subcellular location">
    <subcellularLocation>
        <location evidence="1">Periplasm</location>
    </subcellularLocation>
</comment>
<feature type="domain" description="SsuA/THI5-like" evidence="5">
    <location>
        <begin position="57"/>
        <end position="256"/>
    </location>
</feature>
<comment type="similarity">
    <text evidence="2">Belongs to the bacterial solute-binding protein SsuA/TauA family.</text>
</comment>
<dbReference type="PANTHER" id="PTHR30024">
    <property type="entry name" value="ALIPHATIC SULFONATES-BINDING PROTEIN-RELATED"/>
    <property type="match status" value="1"/>
</dbReference>
<dbReference type="Pfam" id="PF09084">
    <property type="entry name" value="NMT1"/>
    <property type="match status" value="1"/>
</dbReference>
<evidence type="ECO:0000256" key="4">
    <source>
        <dbReference type="SAM" id="Phobius"/>
    </source>
</evidence>
<dbReference type="EMBL" id="SRRZ01000012">
    <property type="protein sequence ID" value="NQE33267.1"/>
    <property type="molecule type" value="Genomic_DNA"/>
</dbReference>
<organism evidence="6 7">
    <name type="scientific">Microcoleus asticus IPMA8</name>
    <dbReference type="NCBI Taxonomy" id="2563858"/>
    <lineage>
        <taxon>Bacteria</taxon>
        <taxon>Bacillati</taxon>
        <taxon>Cyanobacteriota</taxon>
        <taxon>Cyanophyceae</taxon>
        <taxon>Oscillatoriophycideae</taxon>
        <taxon>Oscillatoriales</taxon>
        <taxon>Microcoleaceae</taxon>
        <taxon>Microcoleus</taxon>
        <taxon>Microcoleus asticus</taxon>
    </lineage>
</organism>
<evidence type="ECO:0000313" key="6">
    <source>
        <dbReference type="EMBL" id="NQE33267.1"/>
    </source>
</evidence>
<keyword evidence="7" id="KW-1185">Reference proteome</keyword>
<evidence type="ECO:0000259" key="5">
    <source>
        <dbReference type="Pfam" id="PF09084"/>
    </source>
</evidence>
<keyword evidence="4" id="KW-1133">Transmembrane helix</keyword>
<reference evidence="6 7" key="1">
    <citation type="journal article" date="2020" name="Sci. Rep.">
        <title>A novel cyanobacterial geosmin producer, revising GeoA distribution and dispersion patterns in Bacteria.</title>
        <authorList>
            <person name="Churro C."/>
            <person name="Semedo-Aguiar A.P."/>
            <person name="Silva A.D."/>
            <person name="Pereira-Leal J.B."/>
            <person name="Leite R.B."/>
        </authorList>
    </citation>
    <scope>NUCLEOTIDE SEQUENCE [LARGE SCALE GENOMIC DNA]</scope>
    <source>
        <strain evidence="6 7">IPMA8</strain>
    </source>
</reference>
<protein>
    <submittedName>
        <fullName evidence="6">Aliphatic sulfonates-binding protein</fullName>
    </submittedName>
</protein>
<keyword evidence="4" id="KW-0812">Transmembrane</keyword>
<feature type="transmembrane region" description="Helical" evidence="4">
    <location>
        <begin position="18"/>
        <end position="36"/>
    </location>
</feature>
<dbReference type="Proteomes" id="UP000702425">
    <property type="component" value="Unassembled WGS sequence"/>
</dbReference>
<dbReference type="Gene3D" id="3.40.190.10">
    <property type="entry name" value="Periplasmic binding protein-like II"/>
    <property type="match status" value="2"/>
</dbReference>
<gene>
    <name evidence="6" type="primary">ssuA_1</name>
    <name evidence="6" type="ORF">E5S67_00985</name>
</gene>
<evidence type="ECO:0000256" key="3">
    <source>
        <dbReference type="ARBA" id="ARBA00022729"/>
    </source>
</evidence>
<name>A0ABX2CS90_9CYAN</name>
<evidence type="ECO:0000256" key="2">
    <source>
        <dbReference type="ARBA" id="ARBA00010742"/>
    </source>
</evidence>
<dbReference type="InterPro" id="IPR015168">
    <property type="entry name" value="SsuA/THI5"/>
</dbReference>
<accession>A0ABX2CS90</accession>
<proteinExistence type="inferred from homology"/>
<comment type="caution">
    <text evidence="6">The sequence shown here is derived from an EMBL/GenBank/DDBJ whole genome shotgun (WGS) entry which is preliminary data.</text>
</comment>
<dbReference type="PANTHER" id="PTHR30024:SF47">
    <property type="entry name" value="TAURINE-BINDING PERIPLASMIC PROTEIN"/>
    <property type="match status" value="1"/>
</dbReference>
<evidence type="ECO:0000256" key="1">
    <source>
        <dbReference type="ARBA" id="ARBA00004418"/>
    </source>
</evidence>
<dbReference type="PROSITE" id="PS51257">
    <property type="entry name" value="PROKAR_LIPOPROTEIN"/>
    <property type="match status" value="1"/>
</dbReference>
<sequence>MSRLFYTRNALYSMSKPLNYICIFIITCWLLFACHFREPLKVKRPPLKVSCVPFVGYTPLIIAQEKGFFKAQGIDVELSYVDYSQLQDADFSAGKYDGIGLTLGDFMILSATNPDIQAVMVVDESTGADVVVAQSEIKTIPNLKGKKLGTHLGSFSEVFVTEMLKTSKLTSDDVRLVKVEALEVPERLQNNTIQAGHTWEPHLSEALKLGAHILFTSKQTPGLILDLLAFRGETIRDRPEDIRAFVRGWLQGLSYWEANIPEGNEIVSKALNIPSKTVSFEGIDLTDFAENQKFFQSDSPNYIYKTAKKYADFFIRAGNVTRLPNLETLFNSSFLTPPPSLKP</sequence>
<dbReference type="SUPFAM" id="SSF53850">
    <property type="entry name" value="Periplasmic binding protein-like II"/>
    <property type="match status" value="1"/>
</dbReference>